<keyword evidence="2" id="KW-1185">Reference proteome</keyword>
<sequence length="53" mass="5703">MKLSLKKQQLKSLSKQVVEHGATKQINGGATPVITARNYCGTGNQAFCTADYC</sequence>
<accession>A0ABV7CCK7</accession>
<proteinExistence type="predicted"/>
<evidence type="ECO:0008006" key="3">
    <source>
        <dbReference type="Google" id="ProtNLM"/>
    </source>
</evidence>
<dbReference type="Proteomes" id="UP001595453">
    <property type="component" value="Unassembled WGS sequence"/>
</dbReference>
<reference evidence="2" key="1">
    <citation type="journal article" date="2019" name="Int. J. Syst. Evol. Microbiol.">
        <title>The Global Catalogue of Microorganisms (GCM) 10K type strain sequencing project: providing services to taxonomists for standard genome sequencing and annotation.</title>
        <authorList>
            <consortium name="The Broad Institute Genomics Platform"/>
            <consortium name="The Broad Institute Genome Sequencing Center for Infectious Disease"/>
            <person name="Wu L."/>
            <person name="Ma J."/>
        </authorList>
    </citation>
    <scope>NUCLEOTIDE SEQUENCE [LARGE SCALE GENOMIC DNA]</scope>
    <source>
        <strain evidence="2">KCTC 42730</strain>
    </source>
</reference>
<comment type="caution">
    <text evidence="1">The sequence shown here is derived from an EMBL/GenBank/DDBJ whole genome shotgun (WGS) entry which is preliminary data.</text>
</comment>
<gene>
    <name evidence="1" type="ORF">ACFOEE_00610</name>
</gene>
<organism evidence="1 2">
    <name type="scientific">Pseudoalteromonas fenneropenaei</name>
    <dbReference type="NCBI Taxonomy" id="1737459"/>
    <lineage>
        <taxon>Bacteria</taxon>
        <taxon>Pseudomonadati</taxon>
        <taxon>Pseudomonadota</taxon>
        <taxon>Gammaproteobacteria</taxon>
        <taxon>Alteromonadales</taxon>
        <taxon>Pseudoalteromonadaceae</taxon>
        <taxon>Pseudoalteromonas</taxon>
    </lineage>
</organism>
<protein>
    <recommendedName>
        <fullName evidence="3">Bacteriocin</fullName>
    </recommendedName>
</protein>
<evidence type="ECO:0000313" key="1">
    <source>
        <dbReference type="EMBL" id="MFC3031033.1"/>
    </source>
</evidence>
<name>A0ABV7CCK7_9GAMM</name>
<dbReference type="RefSeq" id="WP_377119864.1">
    <property type="nucleotide sequence ID" value="NZ_JBHRSD010000001.1"/>
</dbReference>
<evidence type="ECO:0000313" key="2">
    <source>
        <dbReference type="Proteomes" id="UP001595453"/>
    </source>
</evidence>
<dbReference type="EMBL" id="JBHRSD010000001">
    <property type="protein sequence ID" value="MFC3031033.1"/>
    <property type="molecule type" value="Genomic_DNA"/>
</dbReference>